<dbReference type="AlphaFoldDB" id="A0A1Y2M022"/>
<dbReference type="OMA" id="INLCIAN"/>
<protein>
    <submittedName>
        <fullName evidence="1">Uncharacterized protein</fullName>
    </submittedName>
</protein>
<gene>
    <name evidence="1" type="ORF">B5807_05733</name>
</gene>
<reference evidence="1 2" key="1">
    <citation type="journal article" date="2017" name="Genome Announc.">
        <title>Genome sequence of the saprophytic ascomycete Epicoccum nigrum ICMP 19927 strain isolated from New Zealand.</title>
        <authorList>
            <person name="Fokin M."/>
            <person name="Fleetwood D."/>
            <person name="Weir B.S."/>
            <person name="Villas-Boas S.G."/>
        </authorList>
    </citation>
    <scope>NUCLEOTIDE SEQUENCE [LARGE SCALE GENOMIC DNA]</scope>
    <source>
        <strain evidence="1 2">ICMP 19927</strain>
    </source>
</reference>
<evidence type="ECO:0000313" key="1">
    <source>
        <dbReference type="EMBL" id="OSS49129.1"/>
    </source>
</evidence>
<evidence type="ECO:0000313" key="2">
    <source>
        <dbReference type="Proteomes" id="UP000193240"/>
    </source>
</evidence>
<dbReference type="EMBL" id="KZ107844">
    <property type="protein sequence ID" value="OSS49129.1"/>
    <property type="molecule type" value="Genomic_DNA"/>
</dbReference>
<accession>A0A1Y2M022</accession>
<proteinExistence type="predicted"/>
<name>A0A1Y2M022_EPING</name>
<dbReference type="InParanoid" id="A0A1Y2M022"/>
<dbReference type="Proteomes" id="UP000193240">
    <property type="component" value="Unassembled WGS sequence"/>
</dbReference>
<keyword evidence="2" id="KW-1185">Reference proteome</keyword>
<organism evidence="1 2">
    <name type="scientific">Epicoccum nigrum</name>
    <name type="common">Soil fungus</name>
    <name type="synonym">Epicoccum purpurascens</name>
    <dbReference type="NCBI Taxonomy" id="105696"/>
    <lineage>
        <taxon>Eukaryota</taxon>
        <taxon>Fungi</taxon>
        <taxon>Dikarya</taxon>
        <taxon>Ascomycota</taxon>
        <taxon>Pezizomycotina</taxon>
        <taxon>Dothideomycetes</taxon>
        <taxon>Pleosporomycetidae</taxon>
        <taxon>Pleosporales</taxon>
        <taxon>Pleosporineae</taxon>
        <taxon>Didymellaceae</taxon>
        <taxon>Epicoccum</taxon>
    </lineage>
</organism>
<sequence>MEVKNNSAIPTTAGFSASQVKPAIKFTRTSRSKPIFYESKGCFDSGGEFDESATQRNRTVHIPPSEFNQLKYVNRQLYKETAGLELKYNKLDFVAPVGILEPCSRQLINFMTRMMPSMHAWLTTITIGQPVDTAAESSSFMSDSYETVNLLDQIFDKYSHIKVRVILPGWRLYPDQDENPIDNFIGRGLLFAWSLRGDSCESLFHQPTRRLSVMTMHALIGRGRNHSEHARRDSSYQEIIKWGVARMRPLTAPNLRFVPVVMLGDGGLAGLSDLHRSWASMPRILPEAALLKSEEWISEGI</sequence>